<evidence type="ECO:0000313" key="2">
    <source>
        <dbReference type="Proteomes" id="UP000183832"/>
    </source>
</evidence>
<accession>A0A1J1HLP7</accession>
<organism evidence="1 2">
    <name type="scientific">Clunio marinus</name>
    <dbReference type="NCBI Taxonomy" id="568069"/>
    <lineage>
        <taxon>Eukaryota</taxon>
        <taxon>Metazoa</taxon>
        <taxon>Ecdysozoa</taxon>
        <taxon>Arthropoda</taxon>
        <taxon>Hexapoda</taxon>
        <taxon>Insecta</taxon>
        <taxon>Pterygota</taxon>
        <taxon>Neoptera</taxon>
        <taxon>Endopterygota</taxon>
        <taxon>Diptera</taxon>
        <taxon>Nematocera</taxon>
        <taxon>Chironomoidea</taxon>
        <taxon>Chironomidae</taxon>
        <taxon>Clunio</taxon>
    </lineage>
</organism>
<reference evidence="1 2" key="1">
    <citation type="submission" date="2015-04" db="EMBL/GenBank/DDBJ databases">
        <authorList>
            <person name="Syromyatnikov M.Y."/>
            <person name="Popov V.N."/>
        </authorList>
    </citation>
    <scope>NUCLEOTIDE SEQUENCE [LARGE SCALE GENOMIC DNA]</scope>
</reference>
<dbReference type="EMBL" id="CVRI01000008">
    <property type="protein sequence ID" value="CRK88466.1"/>
    <property type="molecule type" value="Genomic_DNA"/>
</dbReference>
<sequence length="88" mass="10320">MKVQQYLYHETVYPHKKVFGTSLCNANKQGSRLEANNQPSSFRYNFYIERAEFTVGEYDGMEMRNAICPAFPFLHLPSLSVNFYDPDR</sequence>
<dbReference type="Proteomes" id="UP000183832">
    <property type="component" value="Unassembled WGS sequence"/>
</dbReference>
<proteinExistence type="predicted"/>
<protein>
    <submittedName>
        <fullName evidence="1">CLUMA_CG002293, isoform A</fullName>
    </submittedName>
</protein>
<name>A0A1J1HLP7_9DIPT</name>
<keyword evidence="2" id="KW-1185">Reference proteome</keyword>
<evidence type="ECO:0000313" key="1">
    <source>
        <dbReference type="EMBL" id="CRK88466.1"/>
    </source>
</evidence>
<dbReference type="AlphaFoldDB" id="A0A1J1HLP7"/>
<gene>
    <name evidence="1" type="ORF">CLUMA_CG002293</name>
</gene>